<dbReference type="GO" id="GO:0015408">
    <property type="term" value="F:ABC-type ferric iron transporter activity"/>
    <property type="evidence" value="ECO:0007669"/>
    <property type="project" value="InterPro"/>
</dbReference>
<dbReference type="Proteomes" id="UP000518892">
    <property type="component" value="Unassembled WGS sequence"/>
</dbReference>
<keyword evidence="6" id="KW-0472">Membrane</keyword>
<keyword evidence="8" id="KW-0762">Sugar transport</keyword>
<dbReference type="InterPro" id="IPR008995">
    <property type="entry name" value="Mo/tungstate-bd_C_term_dom"/>
</dbReference>
<dbReference type="InterPro" id="IPR047641">
    <property type="entry name" value="ABC_transpr_MalK/UgpC-like"/>
</dbReference>
<dbReference type="AlphaFoldDB" id="A0A7W5HK64"/>
<dbReference type="InterPro" id="IPR003593">
    <property type="entry name" value="AAA+_ATPase"/>
</dbReference>
<dbReference type="EMBL" id="JACHXR010000002">
    <property type="protein sequence ID" value="MBB3230142.1"/>
    <property type="molecule type" value="Genomic_DNA"/>
</dbReference>
<keyword evidence="4 8" id="KW-0067">ATP-binding</keyword>
<evidence type="ECO:0000256" key="3">
    <source>
        <dbReference type="ARBA" id="ARBA00022741"/>
    </source>
</evidence>
<dbReference type="CDD" id="cd03259">
    <property type="entry name" value="ABC_Carb_Solutes_like"/>
    <property type="match status" value="1"/>
</dbReference>
<dbReference type="PROSITE" id="PS00211">
    <property type="entry name" value="ABC_TRANSPORTER_1"/>
    <property type="match status" value="1"/>
</dbReference>
<dbReference type="SUPFAM" id="SSF50331">
    <property type="entry name" value="MOP-like"/>
    <property type="match status" value="1"/>
</dbReference>
<dbReference type="Pfam" id="PF00005">
    <property type="entry name" value="ABC_tran"/>
    <property type="match status" value="1"/>
</dbReference>
<dbReference type="SUPFAM" id="SSF52540">
    <property type="entry name" value="P-loop containing nucleoside triphosphate hydrolases"/>
    <property type="match status" value="1"/>
</dbReference>
<dbReference type="RefSeq" id="WP_183382645.1">
    <property type="nucleotide sequence ID" value="NZ_JACHXR010000002.1"/>
</dbReference>
<dbReference type="InterPro" id="IPR012340">
    <property type="entry name" value="NA-bd_OB-fold"/>
</dbReference>
<dbReference type="SMART" id="SM00382">
    <property type="entry name" value="AAA"/>
    <property type="match status" value="1"/>
</dbReference>
<keyword evidence="3" id="KW-0547">Nucleotide-binding</keyword>
<evidence type="ECO:0000256" key="1">
    <source>
        <dbReference type="ARBA" id="ARBA00022448"/>
    </source>
</evidence>
<dbReference type="Gene3D" id="3.40.50.300">
    <property type="entry name" value="P-loop containing nucleotide triphosphate hydrolases"/>
    <property type="match status" value="1"/>
</dbReference>
<dbReference type="InterPro" id="IPR015853">
    <property type="entry name" value="ABC_transpr_FbpC"/>
</dbReference>
<evidence type="ECO:0000313" key="9">
    <source>
        <dbReference type="Proteomes" id="UP000518892"/>
    </source>
</evidence>
<reference evidence="8 9" key="1">
    <citation type="submission" date="2020-08" db="EMBL/GenBank/DDBJ databases">
        <title>Genomic Encyclopedia of Type Strains, Phase III (KMG-III): the genomes of soil and plant-associated and newly described type strains.</title>
        <authorList>
            <person name="Whitman W."/>
        </authorList>
    </citation>
    <scope>NUCLEOTIDE SEQUENCE [LARGE SCALE GENOMIC DNA]</scope>
    <source>
        <strain evidence="8 9">CECT 7744</strain>
    </source>
</reference>
<dbReference type="Gene3D" id="2.40.50.140">
    <property type="entry name" value="Nucleic acid-binding proteins"/>
    <property type="match status" value="1"/>
</dbReference>
<evidence type="ECO:0000256" key="6">
    <source>
        <dbReference type="ARBA" id="ARBA00023136"/>
    </source>
</evidence>
<dbReference type="GO" id="GO:0016887">
    <property type="term" value="F:ATP hydrolysis activity"/>
    <property type="evidence" value="ECO:0007669"/>
    <property type="project" value="InterPro"/>
</dbReference>
<protein>
    <submittedName>
        <fullName evidence="8">Multiple sugar transport system ATP-binding protein</fullName>
    </submittedName>
</protein>
<evidence type="ECO:0000313" key="8">
    <source>
        <dbReference type="EMBL" id="MBB3230142.1"/>
    </source>
</evidence>
<keyword evidence="2" id="KW-1003">Cell membrane</keyword>
<dbReference type="InterPro" id="IPR017871">
    <property type="entry name" value="ABC_transporter-like_CS"/>
</dbReference>
<dbReference type="Gene3D" id="2.40.50.100">
    <property type="match status" value="2"/>
</dbReference>
<proteinExistence type="predicted"/>
<evidence type="ECO:0000256" key="2">
    <source>
        <dbReference type="ARBA" id="ARBA00022475"/>
    </source>
</evidence>
<organism evidence="8 9">
    <name type="scientific">Halomonas stenophila</name>
    <dbReference type="NCBI Taxonomy" id="795312"/>
    <lineage>
        <taxon>Bacteria</taxon>
        <taxon>Pseudomonadati</taxon>
        <taxon>Pseudomonadota</taxon>
        <taxon>Gammaproteobacteria</taxon>
        <taxon>Oceanospirillales</taxon>
        <taxon>Halomonadaceae</taxon>
        <taxon>Halomonas</taxon>
    </lineage>
</organism>
<comment type="caution">
    <text evidence="8">The sequence shown here is derived from an EMBL/GenBank/DDBJ whole genome shotgun (WGS) entry which is preliminary data.</text>
</comment>
<keyword evidence="1" id="KW-0813">Transport</keyword>
<evidence type="ECO:0000259" key="7">
    <source>
        <dbReference type="PROSITE" id="PS50893"/>
    </source>
</evidence>
<dbReference type="PANTHER" id="PTHR43875:SF15">
    <property type="entry name" value="TREHALOSE IMPORT ATP-BINDING PROTEIN SUGC"/>
    <property type="match status" value="1"/>
</dbReference>
<name>A0A7W5HK64_9GAMM</name>
<dbReference type="InterPro" id="IPR013611">
    <property type="entry name" value="Transp-assoc_OB_typ2"/>
</dbReference>
<sequence length="350" mass="38939">MAILTTRALKKHYGRIIAVDGVDMETRDGELLAVLGPSGSGKTTLMRMVAGLEEPSAGELFIDGRSIVGVPPRSRNIAMVFQNYALYPNMTVRDNILFPLRARKMPPDEQRRQLDWVAGILEITDLLDRRPTRLSGGQSQRVALARAMVRTPDLFLFDEPLSSLDAQIRSQARGELRELHDRTGITTLYVTHDQTEALGLADRIMVMEKGTVHQIGTPQQLYYDPADTFVAGFIGDPPMNLLPLDGRIIGVRPEHFHLAAEAPNDEIALALDIEVEHLEFLGAEWLIYGVVRRGVTEQRRPPRVIGRLRQAAMPTLATGETHHFVVTRRDACVFDPETGQRLSQAKVAVA</sequence>
<evidence type="ECO:0000256" key="4">
    <source>
        <dbReference type="ARBA" id="ARBA00022840"/>
    </source>
</evidence>
<evidence type="ECO:0000256" key="5">
    <source>
        <dbReference type="ARBA" id="ARBA00022967"/>
    </source>
</evidence>
<feature type="domain" description="ABC transporter" evidence="7">
    <location>
        <begin position="4"/>
        <end position="234"/>
    </location>
</feature>
<dbReference type="InterPro" id="IPR003439">
    <property type="entry name" value="ABC_transporter-like_ATP-bd"/>
</dbReference>
<dbReference type="FunFam" id="3.40.50.300:FF:000042">
    <property type="entry name" value="Maltose/maltodextrin ABC transporter, ATP-binding protein"/>
    <property type="match status" value="1"/>
</dbReference>
<dbReference type="PROSITE" id="PS50893">
    <property type="entry name" value="ABC_TRANSPORTER_2"/>
    <property type="match status" value="1"/>
</dbReference>
<dbReference type="GO" id="GO:0055052">
    <property type="term" value="C:ATP-binding cassette (ABC) transporter complex, substrate-binding subunit-containing"/>
    <property type="evidence" value="ECO:0007669"/>
    <property type="project" value="TreeGrafter"/>
</dbReference>
<gene>
    <name evidence="8" type="ORF">FHR97_000976</name>
</gene>
<dbReference type="GO" id="GO:0005524">
    <property type="term" value="F:ATP binding"/>
    <property type="evidence" value="ECO:0007669"/>
    <property type="project" value="UniProtKB-KW"/>
</dbReference>
<dbReference type="Pfam" id="PF08402">
    <property type="entry name" value="TOBE_2"/>
    <property type="match status" value="1"/>
</dbReference>
<dbReference type="PANTHER" id="PTHR43875">
    <property type="entry name" value="MALTODEXTRIN IMPORT ATP-BINDING PROTEIN MSMX"/>
    <property type="match status" value="1"/>
</dbReference>
<dbReference type="InterPro" id="IPR027417">
    <property type="entry name" value="P-loop_NTPase"/>
</dbReference>
<keyword evidence="9" id="KW-1185">Reference proteome</keyword>
<accession>A0A7W5HK64</accession>
<keyword evidence="5" id="KW-1278">Translocase</keyword>